<keyword evidence="4" id="KW-0808">Transferase</keyword>
<dbReference type="EMBL" id="HE774682">
    <property type="protein sequence ID" value="CCG54665.1"/>
    <property type="molecule type" value="Genomic_DNA"/>
</dbReference>
<keyword evidence="5" id="KW-1185">Reference proteome</keyword>
<keyword evidence="1" id="KW-0472">Membrane</keyword>
<feature type="transmembrane region" description="Helical" evidence="1">
    <location>
        <begin position="96"/>
        <end position="115"/>
    </location>
</feature>
<dbReference type="PANTHER" id="PTHR12526">
    <property type="entry name" value="GLYCOSYLTRANSFERASE"/>
    <property type="match status" value="1"/>
</dbReference>
<dbReference type="PATRIC" id="fig|1094466.5.peg.2715"/>
<evidence type="ECO:0000256" key="1">
    <source>
        <dbReference type="SAM" id="Phobius"/>
    </source>
</evidence>
<evidence type="ECO:0000313" key="4">
    <source>
        <dbReference type="EMBL" id="CCG54665.1"/>
    </source>
</evidence>
<dbReference type="Pfam" id="PF13439">
    <property type="entry name" value="Glyco_transf_4"/>
    <property type="match status" value="1"/>
</dbReference>
<name>H8XS81_FLAIG</name>
<dbReference type="GO" id="GO:0016757">
    <property type="term" value="F:glycosyltransferase activity"/>
    <property type="evidence" value="ECO:0007669"/>
    <property type="project" value="InterPro"/>
</dbReference>
<reference evidence="5" key="2">
    <citation type="submission" date="2012-03" db="EMBL/GenBank/DDBJ databases">
        <title>Complete genome sequence of Flavobacterium indicum GPTSA100-9T, isolated from warm spring water.</title>
        <authorList>
            <person name="Barbier P."/>
            <person name="Houel A."/>
            <person name="Loux V."/>
            <person name="Poulain J."/>
            <person name="Bernardet J.-F."/>
            <person name="Touchon M."/>
            <person name="Duchaud E."/>
        </authorList>
    </citation>
    <scope>NUCLEOTIDE SEQUENCE [LARGE SCALE GENOMIC DNA]</scope>
    <source>
        <strain evidence="5">DSM 17447 / CIP 109464 / GPTSA100-9</strain>
    </source>
</reference>
<dbReference type="CDD" id="cd03801">
    <property type="entry name" value="GT4_PimA-like"/>
    <property type="match status" value="1"/>
</dbReference>
<protein>
    <submittedName>
        <fullName evidence="4">Glycosyl transferase, group 1 family protein</fullName>
    </submittedName>
</protein>
<gene>
    <name evidence="4" type="ordered locus">KQS_13840</name>
</gene>
<dbReference type="OrthoDB" id="9771846at2"/>
<evidence type="ECO:0000313" key="5">
    <source>
        <dbReference type="Proteomes" id="UP000007599"/>
    </source>
</evidence>
<feature type="domain" description="Glycosyltransferase subfamily 4-like N-terminal" evidence="3">
    <location>
        <begin position="20"/>
        <end position="178"/>
    </location>
</feature>
<sequence length="385" mass="43758">MNKNVLIINQSAELYGADKAILELIENFPEGYTPIVVLHEDGPLKDLLENLSVQVIKSSVIKVKRGILKPSFFLQLPFEILKSFFTIKKELRGKKIAIVHSNATSVFIGAFYAFFFRIPHIWHVHEIIEKPERIAKIYPRIVSFFSNKVVFNSKATEKHFIGIFPKISKKGIVVYNGLKRNIPYLTTEEIIKFKQTHFNSNSSDIIITIIGRISEIKGQKIAVSALKKIVNEFTNVKLIIIGSYVTGKNQYYIELLNMIDSYKLKQKVEFIDFKEAIWPYYDASDIILMPSTEPESFGLVAAEGLLSKKNVIASNIGALPEIIIHEKTGLLFEPNNAEDLANKIALLLRNSDINYGISGNTHVYNNFNTTQLKENFEKIYVALAR</sequence>
<dbReference type="RefSeq" id="WP_014389782.1">
    <property type="nucleotide sequence ID" value="NC_017025.1"/>
</dbReference>
<evidence type="ECO:0000259" key="3">
    <source>
        <dbReference type="Pfam" id="PF13439"/>
    </source>
</evidence>
<dbReference type="HOGENOM" id="CLU_009583_0_4_10"/>
<dbReference type="SUPFAM" id="SSF53756">
    <property type="entry name" value="UDP-Glycosyltransferase/glycogen phosphorylase"/>
    <property type="match status" value="1"/>
</dbReference>
<dbReference type="STRING" id="1094466.KQS_13840"/>
<dbReference type="KEGG" id="fin:KQS_13840"/>
<keyword evidence="1" id="KW-0812">Transmembrane</keyword>
<evidence type="ECO:0000259" key="2">
    <source>
        <dbReference type="Pfam" id="PF00534"/>
    </source>
</evidence>
<dbReference type="eggNOG" id="COG0438">
    <property type="taxonomic scope" value="Bacteria"/>
</dbReference>
<dbReference type="Proteomes" id="UP000007599">
    <property type="component" value="Chromosome I"/>
</dbReference>
<keyword evidence="1" id="KW-1133">Transmembrane helix</keyword>
<accession>H8XS81</accession>
<feature type="domain" description="Glycosyl transferase family 1" evidence="2">
    <location>
        <begin position="198"/>
        <end position="351"/>
    </location>
</feature>
<dbReference type="PANTHER" id="PTHR12526:SF627">
    <property type="entry name" value="D-RHAMNOSYLTRANSFERASE WBPZ"/>
    <property type="match status" value="1"/>
</dbReference>
<dbReference type="AlphaFoldDB" id="H8XS81"/>
<dbReference type="Gene3D" id="3.40.50.2000">
    <property type="entry name" value="Glycogen Phosphorylase B"/>
    <property type="match status" value="2"/>
</dbReference>
<organism evidence="4 5">
    <name type="scientific">Flavobacterium indicum (strain DSM 17447 / CIP 109464 / GPTSA100-9)</name>
    <dbReference type="NCBI Taxonomy" id="1094466"/>
    <lineage>
        <taxon>Bacteria</taxon>
        <taxon>Pseudomonadati</taxon>
        <taxon>Bacteroidota</taxon>
        <taxon>Flavobacteriia</taxon>
        <taxon>Flavobacteriales</taxon>
        <taxon>Flavobacteriaceae</taxon>
        <taxon>Flavobacterium</taxon>
    </lineage>
</organism>
<dbReference type="InterPro" id="IPR001296">
    <property type="entry name" value="Glyco_trans_1"/>
</dbReference>
<dbReference type="Pfam" id="PF00534">
    <property type="entry name" value="Glycos_transf_1"/>
    <property type="match status" value="1"/>
</dbReference>
<reference evidence="4 5" key="1">
    <citation type="journal article" date="2012" name="J. Bacteriol.">
        <title>Complete Genome Sequence of Flavobacterium indicum GPSTA100-9T, Isolated from Warm Spring Water.</title>
        <authorList>
            <person name="Barbier P."/>
            <person name="Houel A."/>
            <person name="Loux V."/>
            <person name="Poulain J."/>
            <person name="Bernardet J.F."/>
            <person name="Touchon M."/>
            <person name="Duchaud E."/>
        </authorList>
    </citation>
    <scope>NUCLEOTIDE SEQUENCE [LARGE SCALE GENOMIC DNA]</scope>
    <source>
        <strain evidence="5">DSM 17447 / CIP 109464 / GPTSA100-9</strain>
    </source>
</reference>
<proteinExistence type="predicted"/>
<dbReference type="InterPro" id="IPR028098">
    <property type="entry name" value="Glyco_trans_4-like_N"/>
</dbReference>